<evidence type="ECO:0000313" key="1">
    <source>
        <dbReference type="EMBL" id="MEQ2163345.1"/>
    </source>
</evidence>
<accession>A0ABV0MW47</accession>
<name>A0ABV0MW47_9TELE</name>
<comment type="caution">
    <text evidence="1">The sequence shown here is derived from an EMBL/GenBank/DDBJ whole genome shotgun (WGS) entry which is preliminary data.</text>
</comment>
<keyword evidence="2" id="KW-1185">Reference proteome</keyword>
<protein>
    <submittedName>
        <fullName evidence="1">Uncharacterized protein</fullName>
    </submittedName>
</protein>
<sequence>AAEHCSCDASTDRWMMGGCYVEKGMVFTERYVARPGFLLVRVRLIPLLAPLWMHPFRCSMQVGAAASGSLAGNTANVGHWRQTEVLMHAEECVALPASSKQAPQGPLSYCTQIPLCMCSANASYCALSY</sequence>
<proteinExistence type="predicted"/>
<dbReference type="EMBL" id="JAHRIO010014193">
    <property type="protein sequence ID" value="MEQ2163345.1"/>
    <property type="molecule type" value="Genomic_DNA"/>
</dbReference>
<evidence type="ECO:0000313" key="2">
    <source>
        <dbReference type="Proteomes" id="UP001476798"/>
    </source>
</evidence>
<gene>
    <name evidence="1" type="ORF">GOODEAATRI_029074</name>
</gene>
<feature type="non-terminal residue" evidence="1">
    <location>
        <position position="1"/>
    </location>
</feature>
<reference evidence="1 2" key="1">
    <citation type="submission" date="2021-06" db="EMBL/GenBank/DDBJ databases">
        <authorList>
            <person name="Palmer J.M."/>
        </authorList>
    </citation>
    <scope>NUCLEOTIDE SEQUENCE [LARGE SCALE GENOMIC DNA]</scope>
    <source>
        <strain evidence="1 2">GA_2019</strain>
        <tissue evidence="1">Muscle</tissue>
    </source>
</reference>
<dbReference type="Proteomes" id="UP001476798">
    <property type="component" value="Unassembled WGS sequence"/>
</dbReference>
<organism evidence="1 2">
    <name type="scientific">Goodea atripinnis</name>
    <dbReference type="NCBI Taxonomy" id="208336"/>
    <lineage>
        <taxon>Eukaryota</taxon>
        <taxon>Metazoa</taxon>
        <taxon>Chordata</taxon>
        <taxon>Craniata</taxon>
        <taxon>Vertebrata</taxon>
        <taxon>Euteleostomi</taxon>
        <taxon>Actinopterygii</taxon>
        <taxon>Neopterygii</taxon>
        <taxon>Teleostei</taxon>
        <taxon>Neoteleostei</taxon>
        <taxon>Acanthomorphata</taxon>
        <taxon>Ovalentaria</taxon>
        <taxon>Atherinomorphae</taxon>
        <taxon>Cyprinodontiformes</taxon>
        <taxon>Goodeidae</taxon>
        <taxon>Goodea</taxon>
    </lineage>
</organism>